<proteinExistence type="predicted"/>
<evidence type="ECO:0000313" key="1">
    <source>
        <dbReference type="EMBL" id="QJA54732.1"/>
    </source>
</evidence>
<gene>
    <name evidence="1" type="ORF">TM448A05589_0003</name>
</gene>
<reference evidence="1" key="1">
    <citation type="submission" date="2020-03" db="EMBL/GenBank/DDBJ databases">
        <title>The deep terrestrial virosphere.</title>
        <authorList>
            <person name="Holmfeldt K."/>
            <person name="Nilsson E."/>
            <person name="Simone D."/>
            <person name="Lopez-Fernandez M."/>
            <person name="Wu X."/>
            <person name="de Brujin I."/>
            <person name="Lundin D."/>
            <person name="Andersson A."/>
            <person name="Bertilsson S."/>
            <person name="Dopson M."/>
        </authorList>
    </citation>
    <scope>NUCLEOTIDE SEQUENCE</scope>
    <source>
        <strain evidence="1">TM448A05589</strain>
    </source>
</reference>
<dbReference type="AlphaFoldDB" id="A0A6H2A4U1"/>
<organism evidence="1">
    <name type="scientific">viral metagenome</name>
    <dbReference type="NCBI Taxonomy" id="1070528"/>
    <lineage>
        <taxon>unclassified sequences</taxon>
        <taxon>metagenomes</taxon>
        <taxon>organismal metagenomes</taxon>
    </lineage>
</organism>
<name>A0A6H2A4U1_9ZZZZ</name>
<accession>A0A6H2A4U1</accession>
<protein>
    <submittedName>
        <fullName evidence="1">Uncharacterized protein</fullName>
    </submittedName>
</protein>
<sequence>MESYTLDIAKRAVVDIGFTEAEAIVLLCTTDRNARIVIFKKVIDEFKEGKREWPEHHLRT</sequence>
<dbReference type="EMBL" id="MT144533">
    <property type="protein sequence ID" value="QJA54732.1"/>
    <property type="molecule type" value="Genomic_DNA"/>
</dbReference>